<proteinExistence type="predicted"/>
<evidence type="ECO:0000313" key="5">
    <source>
        <dbReference type="Proteomes" id="UP000642144"/>
    </source>
</evidence>
<dbReference type="PANTHER" id="PTHR32309">
    <property type="entry name" value="TYROSINE-PROTEIN KINASE"/>
    <property type="match status" value="1"/>
</dbReference>
<dbReference type="SUPFAM" id="SSF160246">
    <property type="entry name" value="EspE N-terminal domain-like"/>
    <property type="match status" value="1"/>
</dbReference>
<evidence type="ECO:0000256" key="1">
    <source>
        <dbReference type="ARBA" id="ARBA00022741"/>
    </source>
</evidence>
<dbReference type="NCBIfam" id="TIGR01007">
    <property type="entry name" value="eps_fam"/>
    <property type="match status" value="1"/>
</dbReference>
<dbReference type="GO" id="GO:0016301">
    <property type="term" value="F:kinase activity"/>
    <property type="evidence" value="ECO:0007669"/>
    <property type="project" value="UniProtKB-KW"/>
</dbReference>
<organism evidence="4 5">
    <name type="scientific">Duganella levis</name>
    <dbReference type="NCBI Taxonomy" id="2692169"/>
    <lineage>
        <taxon>Bacteria</taxon>
        <taxon>Pseudomonadati</taxon>
        <taxon>Pseudomonadota</taxon>
        <taxon>Betaproteobacteria</taxon>
        <taxon>Burkholderiales</taxon>
        <taxon>Oxalobacteraceae</taxon>
        <taxon>Telluria group</taxon>
        <taxon>Duganella</taxon>
    </lineage>
</organism>
<evidence type="ECO:0000313" key="4">
    <source>
        <dbReference type="EMBL" id="MYN29081.1"/>
    </source>
</evidence>
<accession>A0ABW9W4X0</accession>
<keyword evidence="4" id="KW-0418">Kinase</keyword>
<dbReference type="CDD" id="cd05387">
    <property type="entry name" value="BY-kinase"/>
    <property type="match status" value="1"/>
</dbReference>
<dbReference type="InterPro" id="IPR027417">
    <property type="entry name" value="P-loop_NTPase"/>
</dbReference>
<comment type="caution">
    <text evidence="4">The sequence shown here is derived from an EMBL/GenBank/DDBJ whole genome shotgun (WGS) entry which is preliminary data.</text>
</comment>
<dbReference type="NCBIfam" id="TIGR03029">
    <property type="entry name" value="EpsG"/>
    <property type="match status" value="1"/>
</dbReference>
<feature type="region of interest" description="Disordered" evidence="3">
    <location>
        <begin position="1"/>
        <end position="26"/>
    </location>
</feature>
<dbReference type="SUPFAM" id="SSF52540">
    <property type="entry name" value="P-loop containing nucleoside triphosphate hydrolases"/>
    <property type="match status" value="1"/>
</dbReference>
<evidence type="ECO:0000256" key="3">
    <source>
        <dbReference type="SAM" id="MobiDB-lite"/>
    </source>
</evidence>
<feature type="compositionally biased region" description="Polar residues" evidence="3">
    <location>
        <begin position="1"/>
        <end position="11"/>
    </location>
</feature>
<dbReference type="Gene3D" id="3.40.50.300">
    <property type="entry name" value="P-loop containing nucleotide triphosphate hydrolases"/>
    <property type="match status" value="1"/>
</dbReference>
<keyword evidence="1" id="KW-0547">Nucleotide-binding</keyword>
<keyword evidence="4" id="KW-0808">Transferase</keyword>
<dbReference type="InterPro" id="IPR005702">
    <property type="entry name" value="Wzc-like_C"/>
</dbReference>
<dbReference type="Proteomes" id="UP000642144">
    <property type="component" value="Unassembled WGS sequence"/>
</dbReference>
<dbReference type="InterPro" id="IPR037257">
    <property type="entry name" value="T2SS_E_N_sf"/>
</dbReference>
<evidence type="ECO:0000256" key="2">
    <source>
        <dbReference type="ARBA" id="ARBA00022840"/>
    </source>
</evidence>
<dbReference type="PANTHER" id="PTHR32309:SF13">
    <property type="entry name" value="FERRIC ENTEROBACTIN TRANSPORT PROTEIN FEPE"/>
    <property type="match status" value="1"/>
</dbReference>
<name>A0ABW9W4X0_9BURK</name>
<dbReference type="EMBL" id="WWCT01000020">
    <property type="protein sequence ID" value="MYN29081.1"/>
    <property type="molecule type" value="Genomic_DNA"/>
</dbReference>
<dbReference type="InterPro" id="IPR050445">
    <property type="entry name" value="Bact_polysacc_biosynth/exp"/>
</dbReference>
<reference evidence="4 5" key="1">
    <citation type="submission" date="2019-12" db="EMBL/GenBank/DDBJ databases">
        <title>Novel species isolated from a subtropical stream in China.</title>
        <authorList>
            <person name="Lu H."/>
        </authorList>
    </citation>
    <scope>NUCLEOTIDE SEQUENCE [LARGE SCALE GENOMIC DNA]</scope>
    <source>
        <strain evidence="4 5">CY42W</strain>
    </source>
</reference>
<keyword evidence="5" id="KW-1185">Reference proteome</keyword>
<protein>
    <submittedName>
        <fullName evidence="4">Chain length determinant protein tyrosine kinase EpsG</fullName>
    </submittedName>
</protein>
<dbReference type="InterPro" id="IPR017479">
    <property type="entry name" value="Tyr_kinase_chain_length_EpsG"/>
</dbReference>
<gene>
    <name evidence="4" type="primary">epsG</name>
    <name evidence="4" type="ORF">GTP69_21995</name>
</gene>
<sequence length="298" mass="31710">METTMNPTALSGATVPATPARGGRDSSIGGLLLESGKITPENAERVLRTQKELGIRFGEAAIRLGLITEEDIQQVLARQFDYAYLQRGAGSFSDKLIAAYQPFGPQVETLRAIRSQLMLRWFARGRKSLAIVSINPEDGASLFAANLAVVFSQLGEQTLLVDANLRAPQQQAMFGLQGRKGLSDALAGRAGFDAIEKIDSFIDLSVLSAGTLPPNPQEMLSRTSFGQLSEQLAASYDVVLYDVAAAVHGADAIAVAARIGGVVLVARNNQTALEDLAAFTEQLISHGVEVLGTVLNDL</sequence>
<keyword evidence="2" id="KW-0067">ATP-binding</keyword>